<evidence type="ECO:0000256" key="4">
    <source>
        <dbReference type="ARBA" id="ARBA00022729"/>
    </source>
</evidence>
<feature type="chain" id="PRO_5012730815" evidence="6">
    <location>
        <begin position="24"/>
        <end position="330"/>
    </location>
</feature>
<dbReference type="CDD" id="cd13673">
    <property type="entry name" value="PBP2_TRAP_SBP_like_2"/>
    <property type="match status" value="1"/>
</dbReference>
<evidence type="ECO:0000256" key="5">
    <source>
        <dbReference type="ARBA" id="ARBA00022764"/>
    </source>
</evidence>
<evidence type="ECO:0000313" key="8">
    <source>
        <dbReference type="Proteomes" id="UP000192273"/>
    </source>
</evidence>
<dbReference type="NCBIfam" id="NF037995">
    <property type="entry name" value="TRAP_S1"/>
    <property type="match status" value="1"/>
</dbReference>
<evidence type="ECO:0000256" key="6">
    <source>
        <dbReference type="SAM" id="SignalP"/>
    </source>
</evidence>
<evidence type="ECO:0000313" key="7">
    <source>
        <dbReference type="EMBL" id="ARE85674.1"/>
    </source>
</evidence>
<protein>
    <submittedName>
        <fullName evidence="7">C4-dicarboxylate-binding periplasmic protein DctP</fullName>
    </submittedName>
</protein>
<dbReference type="GO" id="GO:0055085">
    <property type="term" value="P:transmembrane transport"/>
    <property type="evidence" value="ECO:0007669"/>
    <property type="project" value="InterPro"/>
</dbReference>
<evidence type="ECO:0000256" key="1">
    <source>
        <dbReference type="ARBA" id="ARBA00004418"/>
    </source>
</evidence>
<geneLocation type="plasmid" evidence="8">
    <name>psmr3-2</name>
</geneLocation>
<gene>
    <name evidence="7" type="primary">dctP</name>
    <name evidence="7" type="ORF">ROSMUCSMR3_04231</name>
</gene>
<dbReference type="InterPro" id="IPR018389">
    <property type="entry name" value="DctP_fam"/>
</dbReference>
<keyword evidence="7" id="KW-0614">Plasmid</keyword>
<keyword evidence="8" id="KW-1185">Reference proteome</keyword>
<evidence type="ECO:0000256" key="3">
    <source>
        <dbReference type="ARBA" id="ARBA00022448"/>
    </source>
</evidence>
<accession>A0A1V0RVB8</accession>
<evidence type="ECO:0000256" key="2">
    <source>
        <dbReference type="ARBA" id="ARBA00009023"/>
    </source>
</evidence>
<organism evidence="7 8">
    <name type="scientific">Roseovarius mucosus</name>
    <dbReference type="NCBI Taxonomy" id="215743"/>
    <lineage>
        <taxon>Bacteria</taxon>
        <taxon>Pseudomonadati</taxon>
        <taxon>Pseudomonadota</taxon>
        <taxon>Alphaproteobacteria</taxon>
        <taxon>Rhodobacterales</taxon>
        <taxon>Roseobacteraceae</taxon>
        <taxon>Roseovarius</taxon>
    </lineage>
</organism>
<keyword evidence="5" id="KW-0574">Periplasm</keyword>
<keyword evidence="4 6" id="KW-0732">Signal</keyword>
<name>A0A1V0RVB8_9RHOB</name>
<dbReference type="OrthoDB" id="9803763at2"/>
<comment type="similarity">
    <text evidence="2">Belongs to the bacterial solute-binding protein 7 family.</text>
</comment>
<dbReference type="GO" id="GO:0042597">
    <property type="term" value="C:periplasmic space"/>
    <property type="evidence" value="ECO:0007669"/>
    <property type="project" value="UniProtKB-SubCell"/>
</dbReference>
<comment type="subcellular location">
    <subcellularLocation>
        <location evidence="1">Periplasm</location>
    </subcellularLocation>
</comment>
<proteinExistence type="inferred from homology"/>
<dbReference type="Proteomes" id="UP000192273">
    <property type="component" value="Plasmid pSMR3-2"/>
</dbReference>
<dbReference type="InterPro" id="IPR038404">
    <property type="entry name" value="TRAP_DctP_sf"/>
</dbReference>
<dbReference type="PANTHER" id="PTHR33376">
    <property type="match status" value="1"/>
</dbReference>
<dbReference type="Gene3D" id="3.40.190.170">
    <property type="entry name" value="Bacterial extracellular solute-binding protein, family 7"/>
    <property type="match status" value="1"/>
</dbReference>
<keyword evidence="3" id="KW-0813">Transport</keyword>
<reference evidence="7 8" key="1">
    <citation type="submission" date="2017-03" db="EMBL/GenBank/DDBJ databases">
        <title>Genome Sequence of Roseovarius mucosus strain SMR3 Isolated from a culture of the Diatom Skeletonema marinoi.</title>
        <authorList>
            <person name="Topel M."/>
            <person name="Pinder M."/>
            <person name="Johansson O.N."/>
            <person name="Kourtchenko O."/>
            <person name="Godhe A."/>
            <person name="Clarke A.K."/>
        </authorList>
    </citation>
    <scope>NUCLEOTIDE SEQUENCE [LARGE SCALE GENOMIC DNA]</scope>
    <source>
        <strain evidence="7 8">SMR3</strain>
        <plasmid evidence="8">psmr3-2</plasmid>
    </source>
</reference>
<dbReference type="Pfam" id="PF03480">
    <property type="entry name" value="DctP"/>
    <property type="match status" value="1"/>
</dbReference>
<dbReference type="RefSeq" id="WP_081508735.1">
    <property type="nucleotide sequence ID" value="NZ_CP020476.1"/>
</dbReference>
<dbReference type="KEGG" id="rmm:ROSMUCSMR3_04231"/>
<dbReference type="AlphaFoldDB" id="A0A1V0RVB8"/>
<feature type="signal peptide" evidence="6">
    <location>
        <begin position="1"/>
        <end position="23"/>
    </location>
</feature>
<dbReference type="EMBL" id="CP020476">
    <property type="protein sequence ID" value="ARE85674.1"/>
    <property type="molecule type" value="Genomic_DNA"/>
</dbReference>
<sequence length="330" mass="35577">MRNYLLGSAALAALLTLAPATKAEELKLGHIRPQASSVHQELTEFAEAVAQTTGGETTIQLYPASALGDYTVVQERVSIGAIEMALQPPATGLDRRMQLSVMPYLVEDWEAAKKAFGPGGPISTEMTKLYAEQDITVLGAYPVYFGGIALNRDAIEPGNPDAKKGIKLRVPPIRSYQLLGEAIGYISTPIPFSEAFTAIQTGVVDGVLGAGAEGYYASFRDVTQSYIPANTHFEVWYLLINTGVLEGLEDTARANLETAAAEFVAKRWEVAPTEQKTFEQRLAQAGATINELTSEELSALATSVREKVWPEVVNDIGADFAQPILDQLAK</sequence>
<dbReference type="PANTHER" id="PTHR33376:SF7">
    <property type="entry name" value="C4-DICARBOXYLATE-BINDING PROTEIN DCTB"/>
    <property type="match status" value="1"/>
</dbReference>